<reference evidence="1" key="1">
    <citation type="submission" date="2020-03" db="EMBL/GenBank/DDBJ databases">
        <title>The deep terrestrial virosphere.</title>
        <authorList>
            <person name="Holmfeldt K."/>
            <person name="Nilsson E."/>
            <person name="Simone D."/>
            <person name="Lopez-Fernandez M."/>
            <person name="Wu X."/>
            <person name="de Brujin I."/>
            <person name="Lundin D."/>
            <person name="Andersson A."/>
            <person name="Bertilsson S."/>
            <person name="Dopson M."/>
        </authorList>
    </citation>
    <scope>NUCLEOTIDE SEQUENCE</scope>
    <source>
        <strain evidence="1">TM448B00401</strain>
    </source>
</reference>
<organism evidence="1">
    <name type="scientific">viral metagenome</name>
    <dbReference type="NCBI Taxonomy" id="1070528"/>
    <lineage>
        <taxon>unclassified sequences</taxon>
        <taxon>metagenomes</taxon>
        <taxon>organismal metagenomes</taxon>
    </lineage>
</organism>
<name>A0A6M3XDZ8_9ZZZZ</name>
<dbReference type="InterPro" id="IPR014985">
    <property type="entry name" value="WbqC"/>
</dbReference>
<dbReference type="Pfam" id="PF08889">
    <property type="entry name" value="WbqC"/>
    <property type="match status" value="1"/>
</dbReference>
<sequence length="244" mass="27802">MTRVAIIQSSYIPWRGFFSMVALCDAFVFFDSVQFTRRDWRTRNAIKTAQGVQWLSIPVMQKGNFYAPIDSVRIADPSWWRTHLKSIEITYRRAPHYDDMFPFVRQMFESVAELPTISEVNQTMTMTLCETLGIKSRFVRDIDLLPREDMAEMRSTDRLVKLSSAIGAQTYLSGPAAKSYLEESAFNACGIQVEWMDYSRFAQPYPQIWGAFAPAVSIVDTLLNLGLSQTRAMITTEEATGAAE</sequence>
<evidence type="ECO:0000313" key="1">
    <source>
        <dbReference type="EMBL" id="QJH95373.1"/>
    </source>
</evidence>
<protein>
    <submittedName>
        <fullName evidence="1">Putative WbqC-like family protein</fullName>
    </submittedName>
</protein>
<gene>
    <name evidence="1" type="ORF">TM448B00401_0026</name>
</gene>
<accession>A0A6M3XDZ8</accession>
<dbReference type="AlphaFoldDB" id="A0A6M3XDZ8"/>
<dbReference type="EMBL" id="MT144618">
    <property type="protein sequence ID" value="QJH95373.1"/>
    <property type="molecule type" value="Genomic_DNA"/>
</dbReference>
<proteinExistence type="predicted"/>